<dbReference type="Pfam" id="PF08668">
    <property type="entry name" value="HDOD"/>
    <property type="match status" value="1"/>
</dbReference>
<accession>A0A7X1WEX6</accession>
<dbReference type="PANTHER" id="PTHR44591">
    <property type="entry name" value="STRESS RESPONSE REGULATOR PROTEIN 1"/>
    <property type="match status" value="1"/>
</dbReference>
<organism evidence="4 5">
    <name type="scientific">Pseudomonas helleri</name>
    <dbReference type="NCBI Taxonomy" id="1608996"/>
    <lineage>
        <taxon>Bacteria</taxon>
        <taxon>Pseudomonadati</taxon>
        <taxon>Pseudomonadota</taxon>
        <taxon>Gammaproteobacteria</taxon>
        <taxon>Pseudomonadales</taxon>
        <taxon>Pseudomonadaceae</taxon>
        <taxon>Pseudomonas</taxon>
    </lineage>
</organism>
<dbReference type="GO" id="GO:0000160">
    <property type="term" value="P:phosphorelay signal transduction system"/>
    <property type="evidence" value="ECO:0007669"/>
    <property type="project" value="UniProtKB-KW"/>
</dbReference>
<dbReference type="CDD" id="cd00156">
    <property type="entry name" value="REC"/>
    <property type="match status" value="1"/>
</dbReference>
<evidence type="ECO:0000259" key="3">
    <source>
        <dbReference type="SMART" id="SM00448"/>
    </source>
</evidence>
<name>A0A7X1WEX6_9PSED</name>
<evidence type="ECO:0000313" key="4">
    <source>
        <dbReference type="EMBL" id="MQT49963.1"/>
    </source>
</evidence>
<protein>
    <submittedName>
        <fullName evidence="4">HDOD domain-containing protein</fullName>
    </submittedName>
</protein>
<dbReference type="Proteomes" id="UP000441404">
    <property type="component" value="Unassembled WGS sequence"/>
</dbReference>
<dbReference type="Gene3D" id="1.10.3210.10">
    <property type="entry name" value="Hypothetical protein af1432"/>
    <property type="match status" value="1"/>
</dbReference>
<evidence type="ECO:0000256" key="2">
    <source>
        <dbReference type="ARBA" id="ARBA00023012"/>
    </source>
</evidence>
<dbReference type="AlphaFoldDB" id="A0A7X1WEX6"/>
<evidence type="ECO:0000313" key="5">
    <source>
        <dbReference type="Proteomes" id="UP000441404"/>
    </source>
</evidence>
<dbReference type="SUPFAM" id="SSF52172">
    <property type="entry name" value="CheY-like"/>
    <property type="match status" value="1"/>
</dbReference>
<dbReference type="SMART" id="SM00448">
    <property type="entry name" value="REC"/>
    <property type="match status" value="1"/>
</dbReference>
<keyword evidence="1" id="KW-0597">Phosphoprotein</keyword>
<gene>
    <name evidence="4" type="ORF">GHO40_25065</name>
</gene>
<proteinExistence type="predicted"/>
<dbReference type="RefSeq" id="WP_153430025.1">
    <property type="nucleotide sequence ID" value="NZ_WIWJ01000078.1"/>
</dbReference>
<reference evidence="4 5" key="1">
    <citation type="submission" date="2019-10" db="EMBL/GenBank/DDBJ databases">
        <title>Evaluation of single-gene subtyping targets for Pseudomonas.</title>
        <authorList>
            <person name="Reichler S.J."/>
            <person name="Orsi R.H."/>
            <person name="Wiedmann M."/>
            <person name="Martin N.H."/>
            <person name="Murphy S.I."/>
        </authorList>
    </citation>
    <scope>NUCLEOTIDE SEQUENCE [LARGE SCALE GENOMIC DNA]</scope>
    <source>
        <strain evidence="4 5">FSL R10-3257</strain>
    </source>
</reference>
<dbReference type="Gene3D" id="3.40.50.2300">
    <property type="match status" value="1"/>
</dbReference>
<feature type="domain" description="Response regulatory" evidence="3">
    <location>
        <begin position="1"/>
        <end position="114"/>
    </location>
</feature>
<dbReference type="EMBL" id="WIWJ01000078">
    <property type="protein sequence ID" value="MQT49963.1"/>
    <property type="molecule type" value="Genomic_DNA"/>
</dbReference>
<keyword evidence="2" id="KW-0902">Two-component regulatory system</keyword>
<evidence type="ECO:0000256" key="1">
    <source>
        <dbReference type="ARBA" id="ARBA00022553"/>
    </source>
</evidence>
<sequence length="375" mass="40889">MHVMILEDDVWIADLLRQIVHSLRPQAQISCKTSVNAALDEWQSNPADLVICDWNLPDGPGTRLLERIRKQDTQVPLVMITGRADRDSVLEVRSLRVSAFISKPFQVPKVLACLDRLLPATSSLSPAVAPAVERFTDFLAEQTSENLDMPLQAGSFARLVALGKQPAELRGLYEIAREEPAITARLLAAANGAQYSNGGSACMNVHEAVQTLGVATSLNIALGLTLRSEAELQDPELILMAQEQFGQSQSLCRRLADLATACRIDPAPLHSAALLHRMGELCVLAQAQLWRDKGHSLSLEDLSHALANSSSELAGRLKAHWRLPIPLRDLIGACYALPAINTRREAILMHLAATELSGQADPSKLARLRRLVGLN</sequence>
<dbReference type="PANTHER" id="PTHR44591:SF14">
    <property type="entry name" value="PROTEIN PILG"/>
    <property type="match status" value="1"/>
</dbReference>
<dbReference type="Pfam" id="PF00072">
    <property type="entry name" value="Response_reg"/>
    <property type="match status" value="1"/>
</dbReference>
<dbReference type="SUPFAM" id="SSF109604">
    <property type="entry name" value="HD-domain/PDEase-like"/>
    <property type="match status" value="1"/>
</dbReference>
<dbReference type="InterPro" id="IPR013976">
    <property type="entry name" value="HDOD"/>
</dbReference>
<dbReference type="InterPro" id="IPR050595">
    <property type="entry name" value="Bact_response_regulator"/>
</dbReference>
<dbReference type="InterPro" id="IPR011006">
    <property type="entry name" value="CheY-like_superfamily"/>
</dbReference>
<comment type="caution">
    <text evidence="4">The sequence shown here is derived from an EMBL/GenBank/DDBJ whole genome shotgun (WGS) entry which is preliminary data.</text>
</comment>
<dbReference type="InterPro" id="IPR001789">
    <property type="entry name" value="Sig_transdc_resp-reg_receiver"/>
</dbReference>